<keyword evidence="3" id="KW-1185">Reference proteome</keyword>
<evidence type="ECO:0000313" key="3">
    <source>
        <dbReference type="Proteomes" id="UP001054837"/>
    </source>
</evidence>
<evidence type="ECO:0000256" key="1">
    <source>
        <dbReference type="SAM" id="MobiDB-lite"/>
    </source>
</evidence>
<dbReference type="Proteomes" id="UP001054837">
    <property type="component" value="Unassembled WGS sequence"/>
</dbReference>
<feature type="compositionally biased region" description="Basic residues" evidence="1">
    <location>
        <begin position="1"/>
        <end position="13"/>
    </location>
</feature>
<dbReference type="AlphaFoldDB" id="A0AAV4NCD4"/>
<feature type="region of interest" description="Disordered" evidence="1">
    <location>
        <begin position="1"/>
        <end position="31"/>
    </location>
</feature>
<feature type="region of interest" description="Disordered" evidence="1">
    <location>
        <begin position="46"/>
        <end position="65"/>
    </location>
</feature>
<feature type="compositionally biased region" description="Polar residues" evidence="1">
    <location>
        <begin position="46"/>
        <end position="59"/>
    </location>
</feature>
<organism evidence="2 3">
    <name type="scientific">Caerostris darwini</name>
    <dbReference type="NCBI Taxonomy" id="1538125"/>
    <lineage>
        <taxon>Eukaryota</taxon>
        <taxon>Metazoa</taxon>
        <taxon>Ecdysozoa</taxon>
        <taxon>Arthropoda</taxon>
        <taxon>Chelicerata</taxon>
        <taxon>Arachnida</taxon>
        <taxon>Araneae</taxon>
        <taxon>Araneomorphae</taxon>
        <taxon>Entelegynae</taxon>
        <taxon>Araneoidea</taxon>
        <taxon>Araneidae</taxon>
        <taxon>Caerostris</taxon>
    </lineage>
</organism>
<name>A0AAV4NCD4_9ARAC</name>
<evidence type="ECO:0000313" key="2">
    <source>
        <dbReference type="EMBL" id="GIX82148.1"/>
    </source>
</evidence>
<accession>A0AAV4NCD4</accession>
<reference evidence="2 3" key="1">
    <citation type="submission" date="2021-06" db="EMBL/GenBank/DDBJ databases">
        <title>Caerostris darwini draft genome.</title>
        <authorList>
            <person name="Kono N."/>
            <person name="Arakawa K."/>
        </authorList>
    </citation>
    <scope>NUCLEOTIDE SEQUENCE [LARGE SCALE GENOMIC DNA]</scope>
</reference>
<dbReference type="EMBL" id="BPLQ01001485">
    <property type="protein sequence ID" value="GIX82148.1"/>
    <property type="molecule type" value="Genomic_DNA"/>
</dbReference>
<gene>
    <name evidence="2" type="ORF">CDAR_389241</name>
</gene>
<sequence length="127" mass="13878">MSGRGKGGKKYPKVRTPPQNPFNPNNQPATRVSTNFSYANAVTTNLPAPQPNSAQLVSSNPPPSDNIFHPDELHKTLYILKEIVTMFTGASNVTSIFQQLHQAQSPEDKMFVLCNGFAAKKPQTTPP</sequence>
<protein>
    <submittedName>
        <fullName evidence="2">Uncharacterized protein</fullName>
    </submittedName>
</protein>
<comment type="caution">
    <text evidence="2">The sequence shown here is derived from an EMBL/GenBank/DDBJ whole genome shotgun (WGS) entry which is preliminary data.</text>
</comment>
<proteinExistence type="predicted"/>